<evidence type="ECO:0000256" key="2">
    <source>
        <dbReference type="SAM" id="MobiDB-lite"/>
    </source>
</evidence>
<organism evidence="4 5">
    <name type="scientific">Cupriavidus lacunae</name>
    <dbReference type="NCBI Taxonomy" id="2666307"/>
    <lineage>
        <taxon>Bacteria</taxon>
        <taxon>Pseudomonadati</taxon>
        <taxon>Pseudomonadota</taxon>
        <taxon>Betaproteobacteria</taxon>
        <taxon>Burkholderiales</taxon>
        <taxon>Burkholderiaceae</taxon>
        <taxon>Cupriavidus</taxon>
    </lineage>
</organism>
<reference evidence="5" key="1">
    <citation type="submission" date="2018-06" db="EMBL/GenBank/DDBJ databases">
        <authorList>
            <person name="Feng T."/>
            <person name="Jeon C.O."/>
        </authorList>
    </citation>
    <scope>NUCLEOTIDE SEQUENCE [LARGE SCALE GENOMIC DNA]</scope>
    <source>
        <strain evidence="5">S23</strain>
    </source>
</reference>
<comment type="caution">
    <text evidence="4">The sequence shown here is derived from an EMBL/GenBank/DDBJ whole genome shotgun (WGS) entry which is preliminary data.</text>
</comment>
<protein>
    <submittedName>
        <fullName evidence="4">Cysteine hydrolase</fullName>
    </submittedName>
</protein>
<proteinExistence type="predicted"/>
<keyword evidence="1 4" id="KW-0378">Hydrolase</keyword>
<dbReference type="SUPFAM" id="SSF52499">
    <property type="entry name" value="Isochorismatase-like hydrolases"/>
    <property type="match status" value="1"/>
</dbReference>
<dbReference type="InterPro" id="IPR036380">
    <property type="entry name" value="Isochorismatase-like_sf"/>
</dbReference>
<dbReference type="RefSeq" id="WP_115216321.1">
    <property type="nucleotide sequence ID" value="NZ_QKWJ01000109.1"/>
</dbReference>
<evidence type="ECO:0000313" key="4">
    <source>
        <dbReference type="EMBL" id="RDK05196.1"/>
    </source>
</evidence>
<name>A0A370NHV5_9BURK</name>
<dbReference type="PANTHER" id="PTHR43540:SF6">
    <property type="entry name" value="ISOCHORISMATASE-LIKE DOMAIN-CONTAINING PROTEIN"/>
    <property type="match status" value="1"/>
</dbReference>
<dbReference type="InterPro" id="IPR050272">
    <property type="entry name" value="Isochorismatase-like_hydrls"/>
</dbReference>
<gene>
    <name evidence="4" type="ORF">DN412_38355</name>
</gene>
<sequence length="286" mass="31603">MTQRINQNQSSEPFKNHGHQCGARATLRLTAALAMAVASIATATAHPHPVQPAQYNDPTERAMPVPTMTLDPEHTALVVIDPQIDFMSPKGAAWSAVGEAVTQQRLVPNLLRLFESSKKAGIVVAISPHYYYPHDQHWKFQGPVELFQHKLKIFDRPSALSLDGFRGSGADFMPEFKPYIEDGKTIVASPHKLYSPQTNDLTFQLRKQGITKIVLAGMLANLCVESHLREFEEQGFEVAVVRDAVAAPKLPEGDGNLSALINFRYIANALWTTDEVVARLAKLTAR</sequence>
<dbReference type="AlphaFoldDB" id="A0A370NHV5"/>
<dbReference type="GO" id="GO:0016787">
    <property type="term" value="F:hydrolase activity"/>
    <property type="evidence" value="ECO:0007669"/>
    <property type="project" value="UniProtKB-KW"/>
</dbReference>
<dbReference type="EMBL" id="QKWJ01000109">
    <property type="protein sequence ID" value="RDK05196.1"/>
    <property type="molecule type" value="Genomic_DNA"/>
</dbReference>
<evidence type="ECO:0000256" key="1">
    <source>
        <dbReference type="ARBA" id="ARBA00022801"/>
    </source>
</evidence>
<accession>A0A370NHV5</accession>
<dbReference type="Gene3D" id="3.40.50.850">
    <property type="entry name" value="Isochorismatase-like"/>
    <property type="match status" value="1"/>
</dbReference>
<dbReference type="Pfam" id="PF00857">
    <property type="entry name" value="Isochorismatase"/>
    <property type="match status" value="1"/>
</dbReference>
<feature type="compositionally biased region" description="Polar residues" evidence="2">
    <location>
        <begin position="1"/>
        <end position="13"/>
    </location>
</feature>
<evidence type="ECO:0000259" key="3">
    <source>
        <dbReference type="Pfam" id="PF00857"/>
    </source>
</evidence>
<feature type="domain" description="Isochorismatase-like" evidence="3">
    <location>
        <begin position="75"/>
        <end position="252"/>
    </location>
</feature>
<evidence type="ECO:0000313" key="5">
    <source>
        <dbReference type="Proteomes" id="UP000255165"/>
    </source>
</evidence>
<dbReference type="Proteomes" id="UP000255165">
    <property type="component" value="Unassembled WGS sequence"/>
</dbReference>
<dbReference type="PANTHER" id="PTHR43540">
    <property type="entry name" value="PEROXYUREIDOACRYLATE/UREIDOACRYLATE AMIDOHYDROLASE-RELATED"/>
    <property type="match status" value="1"/>
</dbReference>
<feature type="region of interest" description="Disordered" evidence="2">
    <location>
        <begin position="1"/>
        <end position="20"/>
    </location>
</feature>
<dbReference type="InterPro" id="IPR000868">
    <property type="entry name" value="Isochorismatase-like_dom"/>
</dbReference>
<keyword evidence="5" id="KW-1185">Reference proteome</keyword>